<accession>A0A0B5J7W9</accession>
<evidence type="ECO:0000313" key="3">
    <source>
        <dbReference type="EMBL" id="AJF96876.1"/>
    </source>
</evidence>
<keyword evidence="2" id="KW-0812">Transmembrane</keyword>
<dbReference type="KEGG" id="vg:23461793"/>
<feature type="transmembrane region" description="Helical" evidence="2">
    <location>
        <begin position="176"/>
        <end position="199"/>
    </location>
</feature>
<keyword evidence="2" id="KW-1133">Transmembrane helix</keyword>
<dbReference type="EMBL" id="KP136319">
    <property type="protein sequence ID" value="AJF96876.1"/>
    <property type="molecule type" value="Genomic_DNA"/>
</dbReference>
<organism evidence="3 4">
    <name type="scientific">Pandoravirus inopinatum</name>
    <dbReference type="NCBI Taxonomy" id="1605721"/>
    <lineage>
        <taxon>Viruses</taxon>
        <taxon>Pandoravirus</taxon>
    </lineage>
</organism>
<evidence type="ECO:0000256" key="2">
    <source>
        <dbReference type="SAM" id="Phobius"/>
    </source>
</evidence>
<dbReference type="RefSeq" id="YP_009119111.1">
    <property type="nucleotide sequence ID" value="NC_026440.1"/>
</dbReference>
<dbReference type="GeneID" id="23461793"/>
<evidence type="ECO:0000256" key="1">
    <source>
        <dbReference type="SAM" id="MobiDB-lite"/>
    </source>
</evidence>
<sequence length="200" mass="21033">MVGTLWSLLPSSSLFLRRLLSSSSASSLLSSSLSLSSCQPIPARLDKHGLGRVKTKNVPKKQIGDGRRRQQPQQQTKLATVRTMAAATREAGETAVARPGHLLPPRDKSVNAGMGGSTYAVRALPRILAQRGACLVSAGISSASHCSTISAHTSIGRPASTVICERSRCVSSCIRLSFPLFSICLSIFLMAVATSGALVC</sequence>
<evidence type="ECO:0000313" key="4">
    <source>
        <dbReference type="Proteomes" id="UP000202511"/>
    </source>
</evidence>
<name>A0A0B5J7W9_9VIRU</name>
<feature type="region of interest" description="Disordered" evidence="1">
    <location>
        <begin position="56"/>
        <end position="79"/>
    </location>
</feature>
<proteinExistence type="predicted"/>
<protein>
    <submittedName>
        <fullName evidence="3">Uncharacterized protein</fullName>
    </submittedName>
</protein>
<dbReference type="Proteomes" id="UP000202511">
    <property type="component" value="Segment"/>
</dbReference>
<reference evidence="3 4" key="1">
    <citation type="journal article" date="2015" name="Parasitol. Res.">
        <title>Viruses in close associations with free-living amoebae.</title>
        <authorList>
            <person name="Scheid P."/>
        </authorList>
    </citation>
    <scope>NUCLEOTIDE SEQUENCE [LARGE SCALE GENOMIC DNA]</scope>
    <source>
        <strain evidence="3">KlaHel</strain>
    </source>
</reference>
<keyword evidence="2" id="KW-0472">Membrane</keyword>